<dbReference type="SUPFAM" id="SSF89562">
    <property type="entry name" value="RraA-like"/>
    <property type="match status" value="1"/>
</dbReference>
<evidence type="ECO:0000256" key="18">
    <source>
        <dbReference type="PIRSR" id="PIRSR605493-1"/>
    </source>
</evidence>
<evidence type="ECO:0000256" key="3">
    <source>
        <dbReference type="ARBA" id="ARBA00001968"/>
    </source>
</evidence>
<dbReference type="InterPro" id="IPR014165">
    <property type="entry name" value="LigK_PcmE"/>
</dbReference>
<comment type="similarity">
    <text evidence="17">Belongs to the LigK/PcmE family.</text>
</comment>
<evidence type="ECO:0000256" key="11">
    <source>
        <dbReference type="ARBA" id="ARBA00022842"/>
    </source>
</evidence>
<protein>
    <recommendedName>
        <fullName evidence="9">Putative 4-hydroxy-4-methyl-2-oxoglutarate aldolase</fullName>
        <ecNumber evidence="8">4.1.1.112</ecNumber>
        <ecNumber evidence="7">4.1.3.17</ecNumber>
    </recommendedName>
    <alternativeName>
        <fullName evidence="15">Oxaloacetate decarboxylase</fullName>
    </alternativeName>
    <alternativeName>
        <fullName evidence="14">RraA-like protein</fullName>
    </alternativeName>
</protein>
<evidence type="ECO:0000256" key="1">
    <source>
        <dbReference type="ARBA" id="ARBA00001342"/>
    </source>
</evidence>
<gene>
    <name evidence="19" type="ORF">AFA91_26595</name>
</gene>
<dbReference type="InterPro" id="IPR036704">
    <property type="entry name" value="RraA/RraA-like_sf"/>
</dbReference>
<dbReference type="Pfam" id="PF03737">
    <property type="entry name" value="RraA-like"/>
    <property type="match status" value="1"/>
</dbReference>
<evidence type="ECO:0000256" key="16">
    <source>
        <dbReference type="ARBA" id="ARBA00047973"/>
    </source>
</evidence>
<dbReference type="Proteomes" id="UP000062255">
    <property type="component" value="Chromosome"/>
</dbReference>
<comment type="catalytic activity">
    <reaction evidence="1">
        <text>4-hydroxy-4-methyl-2-oxoglutarate = 2 pyruvate</text>
        <dbReference type="Rhea" id="RHEA:22748"/>
        <dbReference type="ChEBI" id="CHEBI:15361"/>
        <dbReference type="ChEBI" id="CHEBI:58276"/>
        <dbReference type="EC" id="4.1.3.17"/>
    </reaction>
</comment>
<feature type="binding site" evidence="18">
    <location>
        <begin position="94"/>
        <end position="97"/>
    </location>
    <ligand>
        <name>substrate</name>
    </ligand>
</feature>
<evidence type="ECO:0000256" key="15">
    <source>
        <dbReference type="ARBA" id="ARBA00032305"/>
    </source>
</evidence>
<dbReference type="PANTHER" id="PTHR33254">
    <property type="entry name" value="4-HYDROXY-4-METHYL-2-OXOGLUTARATE ALDOLASE 3-RELATED"/>
    <property type="match status" value="1"/>
</dbReference>
<evidence type="ECO:0000313" key="19">
    <source>
        <dbReference type="EMBL" id="AKS34871.1"/>
    </source>
</evidence>
<comment type="subunit">
    <text evidence="5">Homotrimer.</text>
</comment>
<comment type="similarity">
    <text evidence="4">Belongs to the class II aldolase/RraA-like family.</text>
</comment>
<keyword evidence="10 18" id="KW-0479">Metal-binding</keyword>
<reference evidence="19 20" key="1">
    <citation type="submission" date="2015-07" db="EMBL/GenBank/DDBJ databases">
        <title>Complete genome sequence of Mycobacterium goodii X7B, a facultative thermophilic biodesulfurizing bacterium.</title>
        <authorList>
            <person name="Yu B."/>
            <person name="Li F."/>
            <person name="Xu P."/>
        </authorList>
    </citation>
    <scope>NUCLEOTIDE SEQUENCE [LARGE SCALE GENOMIC DNA]</scope>
    <source>
        <strain evidence="19 20">X7B</strain>
    </source>
</reference>
<feature type="binding site" evidence="18">
    <location>
        <position position="116"/>
    </location>
    <ligand>
        <name>substrate</name>
    </ligand>
</feature>
<evidence type="ECO:0000256" key="7">
    <source>
        <dbReference type="ARBA" id="ARBA00012213"/>
    </source>
</evidence>
<evidence type="ECO:0000256" key="12">
    <source>
        <dbReference type="ARBA" id="ARBA00023239"/>
    </source>
</evidence>
<evidence type="ECO:0000313" key="20">
    <source>
        <dbReference type="Proteomes" id="UP000062255"/>
    </source>
</evidence>
<dbReference type="FunFam" id="3.50.30.40:FF:000002">
    <property type="entry name" value="4-carboxy-4-hydroxy-2-oxoadipate aldolase/oxaloacetate decarboxylase"/>
    <property type="match status" value="1"/>
</dbReference>
<keyword evidence="12" id="KW-0456">Lyase</keyword>
<organism evidence="19 20">
    <name type="scientific">Mycolicibacterium goodii</name>
    <name type="common">Mycobacterium goodii</name>
    <dbReference type="NCBI Taxonomy" id="134601"/>
    <lineage>
        <taxon>Bacteria</taxon>
        <taxon>Bacillati</taxon>
        <taxon>Actinomycetota</taxon>
        <taxon>Actinomycetes</taxon>
        <taxon>Mycobacteriales</taxon>
        <taxon>Mycobacteriaceae</taxon>
        <taxon>Mycolicibacterium</taxon>
    </lineage>
</organism>
<evidence type="ECO:0000256" key="5">
    <source>
        <dbReference type="ARBA" id="ARBA00011233"/>
    </source>
</evidence>
<evidence type="ECO:0000256" key="9">
    <source>
        <dbReference type="ARBA" id="ARBA00016549"/>
    </source>
</evidence>
<dbReference type="STRING" id="134601.AFA91_26595"/>
<accession>A0A0K0XBW4</accession>
<dbReference type="PATRIC" id="fig|134601.6.peg.5495"/>
<dbReference type="KEGG" id="mgo:AFA91_26595"/>
<proteinExistence type="inferred from homology"/>
<dbReference type="NCBIfam" id="NF006731">
    <property type="entry name" value="PRK09262.1"/>
    <property type="match status" value="1"/>
</dbReference>
<dbReference type="PANTHER" id="PTHR33254:SF16">
    <property type="entry name" value="BLR3842 PROTEIN"/>
    <property type="match status" value="1"/>
</dbReference>
<dbReference type="NCBIfam" id="TIGR02798">
    <property type="entry name" value="ligK_PcmE"/>
    <property type="match status" value="1"/>
</dbReference>
<comment type="cofactor">
    <cofactor evidence="3">
        <name>a divalent metal cation</name>
        <dbReference type="ChEBI" id="CHEBI:60240"/>
    </cofactor>
</comment>
<dbReference type="EC" id="4.1.1.112" evidence="8"/>
<dbReference type="EMBL" id="CP012150">
    <property type="protein sequence ID" value="AKS34871.1"/>
    <property type="molecule type" value="Genomic_DNA"/>
</dbReference>
<comment type="catalytic activity">
    <reaction evidence="16">
        <text>oxaloacetate + H(+) = pyruvate + CO2</text>
        <dbReference type="Rhea" id="RHEA:15641"/>
        <dbReference type="ChEBI" id="CHEBI:15361"/>
        <dbReference type="ChEBI" id="CHEBI:15378"/>
        <dbReference type="ChEBI" id="CHEBI:16452"/>
        <dbReference type="ChEBI" id="CHEBI:16526"/>
        <dbReference type="EC" id="4.1.1.112"/>
    </reaction>
</comment>
<dbReference type="GO" id="GO:0008948">
    <property type="term" value="F:oxaloacetate decarboxylase activity"/>
    <property type="evidence" value="ECO:0007669"/>
    <property type="project" value="UniProtKB-EC"/>
</dbReference>
<evidence type="ECO:0000256" key="2">
    <source>
        <dbReference type="ARBA" id="ARBA00001946"/>
    </source>
</evidence>
<dbReference type="GO" id="GO:0046395">
    <property type="term" value="P:carboxylic acid catabolic process"/>
    <property type="evidence" value="ECO:0007669"/>
    <property type="project" value="UniProtKB-ARBA"/>
</dbReference>
<dbReference type="EC" id="4.1.3.17" evidence="7"/>
<sequence>MSIVVRNPRRVDPAVRDGLGEFGVATIHEAQGRTGLVAPYMTPIYTGARVCGSAVTVTVPPDDNWMIHVAVEQCQEGDVLVVAPESPSEYGYFGELLATALAARGVRGLVIDAGCRDIAELTAMKFPVWSKCVSAQGTVKKRLGSVNTRVTCAGAVVEPGDVVVGDDDGVVIVPRDQAEAVLAASRAREAKEAHTRERYQNGELFLDINDMRGELDRLGLRYVDFEEQESAR</sequence>
<dbReference type="OrthoDB" id="943692at2"/>
<dbReference type="GO" id="GO:0047443">
    <property type="term" value="F:4-hydroxy-4-methyl-2-oxoglutarate aldolase activity"/>
    <property type="evidence" value="ECO:0007669"/>
    <property type="project" value="UniProtKB-EC"/>
</dbReference>
<name>A0A0K0XBW4_MYCGD</name>
<evidence type="ECO:0000256" key="10">
    <source>
        <dbReference type="ARBA" id="ARBA00022723"/>
    </source>
</evidence>
<dbReference type="AlphaFoldDB" id="A0A0K0XBW4"/>
<dbReference type="CDD" id="cd16841">
    <property type="entry name" value="RraA_family"/>
    <property type="match status" value="1"/>
</dbReference>
<evidence type="ECO:0000256" key="17">
    <source>
        <dbReference type="ARBA" id="ARBA00061585"/>
    </source>
</evidence>
<dbReference type="GO" id="GO:0019336">
    <property type="term" value="P:phenol-containing compound catabolic process"/>
    <property type="evidence" value="ECO:0007669"/>
    <property type="project" value="UniProtKB-ARBA"/>
</dbReference>
<dbReference type="GO" id="GO:0046872">
    <property type="term" value="F:metal ion binding"/>
    <property type="evidence" value="ECO:0007669"/>
    <property type="project" value="UniProtKB-KW"/>
</dbReference>
<evidence type="ECO:0000256" key="13">
    <source>
        <dbReference type="ARBA" id="ARBA00025046"/>
    </source>
</evidence>
<keyword evidence="11 18" id="KW-0460">Magnesium</keyword>
<dbReference type="RefSeq" id="WP_049747328.1">
    <property type="nucleotide sequence ID" value="NZ_CP012150.1"/>
</dbReference>
<evidence type="ECO:0000256" key="4">
    <source>
        <dbReference type="ARBA" id="ARBA00008621"/>
    </source>
</evidence>
<evidence type="ECO:0000256" key="14">
    <source>
        <dbReference type="ARBA" id="ARBA00030169"/>
    </source>
</evidence>
<evidence type="ECO:0000256" key="6">
    <source>
        <dbReference type="ARBA" id="ARBA00011643"/>
    </source>
</evidence>
<comment type="cofactor">
    <cofactor evidence="2 18">
        <name>Mg(2+)</name>
        <dbReference type="ChEBI" id="CHEBI:18420"/>
    </cofactor>
</comment>
<feature type="binding site" evidence="18">
    <location>
        <position position="117"/>
    </location>
    <ligand>
        <name>Mg(2+)</name>
        <dbReference type="ChEBI" id="CHEBI:18420"/>
    </ligand>
</feature>
<comment type="subunit">
    <text evidence="6">Homohexamer.</text>
</comment>
<comment type="function">
    <text evidence="13">Catalyzes the aldol cleavage of 4-hydroxy-4-methyl-2-oxoglutarate (HMG) into 2 molecules of pyruvate. Also contains a secondary oxaloacetate (OAA) decarboxylase activity due to the common pyruvate enolate transition state formed following C-C bond cleavage in the retro-aldol and decarboxylation reactions.</text>
</comment>
<dbReference type="InterPro" id="IPR005493">
    <property type="entry name" value="RraA/RraA-like"/>
</dbReference>
<evidence type="ECO:0000256" key="8">
    <source>
        <dbReference type="ARBA" id="ARBA00012947"/>
    </source>
</evidence>
<dbReference type="Gene3D" id="3.50.30.40">
    <property type="entry name" value="Ribonuclease E inhibitor RraA/RraA-like"/>
    <property type="match status" value="1"/>
</dbReference>
<dbReference type="GO" id="GO:0032787">
    <property type="term" value="P:monocarboxylic acid metabolic process"/>
    <property type="evidence" value="ECO:0007669"/>
    <property type="project" value="UniProtKB-ARBA"/>
</dbReference>